<gene>
    <name evidence="4" type="ORF">Amon01_000024100</name>
</gene>
<dbReference type="SUPFAM" id="SSF74788">
    <property type="entry name" value="Cullin repeat-like"/>
    <property type="match status" value="1"/>
</dbReference>
<evidence type="ECO:0000259" key="3">
    <source>
        <dbReference type="Pfam" id="PF03081"/>
    </source>
</evidence>
<reference evidence="4" key="1">
    <citation type="submission" date="2023-04" db="EMBL/GenBank/DDBJ databases">
        <title>Ambrosiozyma monospora NBRC 1965.</title>
        <authorList>
            <person name="Ichikawa N."/>
            <person name="Sato H."/>
            <person name="Tonouchi N."/>
        </authorList>
    </citation>
    <scope>NUCLEOTIDE SEQUENCE</scope>
    <source>
        <strain evidence="4">NBRC 1965</strain>
    </source>
</reference>
<dbReference type="Gene3D" id="1.20.1280.170">
    <property type="entry name" value="Exocyst complex component Exo70"/>
    <property type="match status" value="1"/>
</dbReference>
<dbReference type="GO" id="GO:0005546">
    <property type="term" value="F:phosphatidylinositol-4,5-bisphosphate binding"/>
    <property type="evidence" value="ECO:0007669"/>
    <property type="project" value="InterPro"/>
</dbReference>
<accession>A0A9W7DGA5</accession>
<evidence type="ECO:0000256" key="1">
    <source>
        <dbReference type="ARBA" id="ARBA00006756"/>
    </source>
</evidence>
<dbReference type="Gene3D" id="1.20.1310.30">
    <property type="match status" value="1"/>
</dbReference>
<dbReference type="AlphaFoldDB" id="A0A9W7DGA5"/>
<evidence type="ECO:0000313" key="5">
    <source>
        <dbReference type="Proteomes" id="UP001165063"/>
    </source>
</evidence>
<comment type="caution">
    <text evidence="4">The sequence shown here is derived from an EMBL/GenBank/DDBJ whole genome shotgun (WGS) entry which is preliminary data.</text>
</comment>
<feature type="domain" description="Exocyst complex subunit Exo70 C-terminal" evidence="3">
    <location>
        <begin position="243"/>
        <end position="603"/>
    </location>
</feature>
<name>A0A9W7DGA5_AMBMO</name>
<dbReference type="InterPro" id="IPR016159">
    <property type="entry name" value="Cullin_repeat-like_dom_sf"/>
</dbReference>
<dbReference type="GO" id="GO:0000145">
    <property type="term" value="C:exocyst"/>
    <property type="evidence" value="ECO:0007669"/>
    <property type="project" value="InterPro"/>
</dbReference>
<organism evidence="4 5">
    <name type="scientific">Ambrosiozyma monospora</name>
    <name type="common">Yeast</name>
    <name type="synonym">Endomycopsis monosporus</name>
    <dbReference type="NCBI Taxonomy" id="43982"/>
    <lineage>
        <taxon>Eukaryota</taxon>
        <taxon>Fungi</taxon>
        <taxon>Dikarya</taxon>
        <taxon>Ascomycota</taxon>
        <taxon>Saccharomycotina</taxon>
        <taxon>Pichiomycetes</taxon>
        <taxon>Pichiales</taxon>
        <taxon>Pichiaceae</taxon>
        <taxon>Ambrosiozyma</taxon>
    </lineage>
</organism>
<dbReference type="InterPro" id="IPR046364">
    <property type="entry name" value="Exo70_C"/>
</dbReference>
<evidence type="ECO:0000313" key="4">
    <source>
        <dbReference type="EMBL" id="GMG19146.1"/>
    </source>
</evidence>
<evidence type="ECO:0000256" key="2">
    <source>
        <dbReference type="ARBA" id="ARBA00022448"/>
    </source>
</evidence>
<keyword evidence="5" id="KW-1185">Reference proteome</keyword>
<dbReference type="Proteomes" id="UP001165063">
    <property type="component" value="Unassembled WGS sequence"/>
</dbReference>
<comment type="similarity">
    <text evidence="1">Belongs to the EXO70 family.</text>
</comment>
<dbReference type="EMBL" id="BSXU01000069">
    <property type="protein sequence ID" value="GMG19146.1"/>
    <property type="molecule type" value="Genomic_DNA"/>
</dbReference>
<dbReference type="GO" id="GO:0006887">
    <property type="term" value="P:exocytosis"/>
    <property type="evidence" value="ECO:0007669"/>
    <property type="project" value="InterPro"/>
</dbReference>
<proteinExistence type="inferred from homology"/>
<dbReference type="OrthoDB" id="1922221at2759"/>
<protein>
    <submittedName>
        <fullName evidence="4">Unnamed protein product</fullName>
    </submittedName>
</protein>
<keyword evidence="2" id="KW-0813">Transport</keyword>
<dbReference type="Pfam" id="PF03081">
    <property type="entry name" value="Exo70_C"/>
    <property type="match status" value="1"/>
</dbReference>
<dbReference type="Gene3D" id="1.10.357.60">
    <property type="match status" value="1"/>
</dbReference>
<sequence>MPALVQPNSNKNLDADEMELAALEESLKQLSSLSSSVSGSLDKISSMNLNAINTINPLITKIDRLKLQQKNIQQTSRLVDEIKVYAGTIKDTIFKLTRIEHDLNSTMKIKEYTGFVLSLMATKRELIDKQLDTYKGLMRDLDYNIHNAEVNMKYELQGKIRMITTIKDSRQQGDLINQSSLIYKFMDQQLGKPMMEILIKERTTYNVKLMENFKIEPPAPSKDQNYIYDGSAGPRQNKPTYFQYAETINRALKEEASFLSTFFKDDFQTLRVALGRIMIPLLDMLLANTKTFLKFIDGHHFTYDTLNYELYNGVVKVMKTMEFYGTDMPRGLLEAKNNIHIRCENAFKNFFVFVDQRYQEMIITDHLSETLNSAFMTTMTRLNKFSKFSEDQLIHIASTPINSWLPHTKPMGFQEVKVNSNDPHFLLSSFYSDVIEWNFCLLNNKFVGQLTDEELGILLLFNLDGLHNILDSNKSSLRGLLGQPGIQRYDKLKKKAIDKSTNEWTKITTKLMAASTRQGDGYNLTHKEMGKLIDEFNKTFEDNFRKFKMKNIPPFFKKQLAQDIYKMLAPAYRVFYAGLKMEGNKSAMKHFKYDVASFEQRLSGLA</sequence>